<dbReference type="PRINTS" id="PR00690">
    <property type="entry name" value="ADHESNFAMILY"/>
</dbReference>
<evidence type="ECO:0000256" key="1">
    <source>
        <dbReference type="ARBA" id="ARBA00011028"/>
    </source>
</evidence>
<keyword evidence="3 6" id="KW-0813">Transport</keyword>
<keyword evidence="4" id="KW-0732">Signal</keyword>
<sequence>MHHIFFFVMVLLLPITGYTAHKIIATINPIHSLVSAVSYGIAEPILLMKNSTQIHNYILKPSDIIKINSSDIIFYIDDKLEYFIPKIKDKILIKLSSCVSLLPTRGTTHISGDDKDLHIWLSPDNAKKMVIKIRDVLVKYDPQNALIYTNNANVVLSKINQLSHNINNVLHHVRGLPYITTHDAYQYFEKYFGLNFAGSLSSSDSTNISVKALSKITKVISKNNIKCIFAESPNNKNKYQILGKQVNIQILDLLGNDQNQGKDAYFKMMYNLAITFKKCLEYNINEKNIVNLNM</sequence>
<dbReference type="Proteomes" id="UP001059985">
    <property type="component" value="Chromosome"/>
</dbReference>
<dbReference type="InterPro" id="IPR050492">
    <property type="entry name" value="Bact_metal-bind_prot9"/>
</dbReference>
<accession>A0ABY5EY58</accession>
<organism evidence="7 8">
    <name type="scientific">Neoehrlichia mikurensis</name>
    <dbReference type="NCBI Taxonomy" id="89586"/>
    <lineage>
        <taxon>Bacteria</taxon>
        <taxon>Pseudomonadati</taxon>
        <taxon>Pseudomonadota</taxon>
        <taxon>Alphaproteobacteria</taxon>
        <taxon>Rickettsiales</taxon>
        <taxon>Anaplasmataceae</taxon>
        <taxon>Candidatus Neoehrlichia</taxon>
    </lineage>
</organism>
<comment type="similarity">
    <text evidence="1 6">Belongs to the bacterial solute-binding protein 9 family.</text>
</comment>
<evidence type="ECO:0000256" key="3">
    <source>
        <dbReference type="ARBA" id="ARBA00022448"/>
    </source>
</evidence>
<dbReference type="Pfam" id="PF01297">
    <property type="entry name" value="ZnuA"/>
    <property type="match status" value="1"/>
</dbReference>
<evidence type="ECO:0000256" key="5">
    <source>
        <dbReference type="ARBA" id="ARBA00022906"/>
    </source>
</evidence>
<evidence type="ECO:0000256" key="6">
    <source>
        <dbReference type="RuleBase" id="RU003512"/>
    </source>
</evidence>
<name>A0ABY5EY58_9RICK</name>
<keyword evidence="5" id="KW-0864">Zinc transport</keyword>
<dbReference type="EMBL" id="CP089285">
    <property type="protein sequence ID" value="UTO56138.1"/>
    <property type="molecule type" value="Genomic_DNA"/>
</dbReference>
<evidence type="ECO:0000256" key="2">
    <source>
        <dbReference type="ARBA" id="ARBA00015915"/>
    </source>
</evidence>
<dbReference type="InterPro" id="IPR006128">
    <property type="entry name" value="Lipoprotein_PsaA-like"/>
</dbReference>
<protein>
    <recommendedName>
        <fullName evidence="2">High-affinity zinc uptake system protein ZnuA</fullName>
    </recommendedName>
</protein>
<reference evidence="7 8" key="1">
    <citation type="journal article" date="2022" name="Microorganisms">
        <title>Assembly and Comparison of Ca. Neoehrlichia mikurensis Genomes.</title>
        <authorList>
            <person name="Azagi T."/>
            <person name="Dirks R.P."/>
            <person name="Yebra-Pimentel E.S."/>
            <person name="Schaap P.J."/>
            <person name="Koehorst J.J."/>
            <person name="Esser H.J."/>
            <person name="Sprong H."/>
        </authorList>
    </citation>
    <scope>NUCLEOTIDE SEQUENCE [LARGE SCALE GENOMIC DNA]</scope>
    <source>
        <strain evidence="7">18-2804</strain>
    </source>
</reference>
<proteinExistence type="inferred from homology"/>
<gene>
    <name evidence="7" type="ORF">LUA81_03390</name>
</gene>
<dbReference type="PANTHER" id="PTHR42953">
    <property type="entry name" value="HIGH-AFFINITY ZINC UPTAKE SYSTEM PROTEIN ZNUA-RELATED"/>
    <property type="match status" value="1"/>
</dbReference>
<keyword evidence="5" id="KW-0406">Ion transport</keyword>
<keyword evidence="5" id="KW-0862">Zinc</keyword>
<evidence type="ECO:0000256" key="4">
    <source>
        <dbReference type="ARBA" id="ARBA00022729"/>
    </source>
</evidence>
<dbReference type="SUPFAM" id="SSF53807">
    <property type="entry name" value="Helical backbone' metal receptor"/>
    <property type="match status" value="1"/>
</dbReference>
<dbReference type="InterPro" id="IPR006127">
    <property type="entry name" value="ZnuA-like"/>
</dbReference>
<dbReference type="Gene3D" id="3.40.50.1980">
    <property type="entry name" value="Nitrogenase molybdenum iron protein domain"/>
    <property type="match status" value="2"/>
</dbReference>
<dbReference type="PANTHER" id="PTHR42953:SF3">
    <property type="entry name" value="HIGH-AFFINITY ZINC UPTAKE SYSTEM PROTEIN ZNUA"/>
    <property type="match status" value="1"/>
</dbReference>
<dbReference type="RefSeq" id="WP_254841926.1">
    <property type="nucleotide sequence ID" value="NZ_CP089285.1"/>
</dbReference>
<keyword evidence="8" id="KW-1185">Reference proteome</keyword>
<evidence type="ECO:0000313" key="7">
    <source>
        <dbReference type="EMBL" id="UTO56138.1"/>
    </source>
</evidence>
<evidence type="ECO:0000313" key="8">
    <source>
        <dbReference type="Proteomes" id="UP001059985"/>
    </source>
</evidence>